<dbReference type="InterPro" id="IPR056018">
    <property type="entry name" value="DUF7597"/>
</dbReference>
<proteinExistence type="predicted"/>
<dbReference type="AlphaFoldDB" id="A0A8J5W5D3"/>
<keyword evidence="3" id="KW-1185">Reference proteome</keyword>
<protein>
    <recommendedName>
        <fullName evidence="1">DUF7597 domain-containing protein</fullName>
    </recommendedName>
</protein>
<organism evidence="2 3">
    <name type="scientific">Zizania palustris</name>
    <name type="common">Northern wild rice</name>
    <dbReference type="NCBI Taxonomy" id="103762"/>
    <lineage>
        <taxon>Eukaryota</taxon>
        <taxon>Viridiplantae</taxon>
        <taxon>Streptophyta</taxon>
        <taxon>Embryophyta</taxon>
        <taxon>Tracheophyta</taxon>
        <taxon>Spermatophyta</taxon>
        <taxon>Magnoliopsida</taxon>
        <taxon>Liliopsida</taxon>
        <taxon>Poales</taxon>
        <taxon>Poaceae</taxon>
        <taxon>BOP clade</taxon>
        <taxon>Oryzoideae</taxon>
        <taxon>Oryzeae</taxon>
        <taxon>Zizaniinae</taxon>
        <taxon>Zizania</taxon>
    </lineage>
</organism>
<name>A0A8J5W5D3_ZIZPA</name>
<comment type="caution">
    <text evidence="2">The sequence shown here is derived from an EMBL/GenBank/DDBJ whole genome shotgun (WGS) entry which is preliminary data.</text>
</comment>
<evidence type="ECO:0000259" key="1">
    <source>
        <dbReference type="Pfam" id="PF24530"/>
    </source>
</evidence>
<dbReference type="Pfam" id="PF24530">
    <property type="entry name" value="DUF7597"/>
    <property type="match status" value="1"/>
</dbReference>
<reference evidence="2" key="2">
    <citation type="submission" date="2021-02" db="EMBL/GenBank/DDBJ databases">
        <authorList>
            <person name="Kimball J.A."/>
            <person name="Haas M.W."/>
            <person name="Macchietto M."/>
            <person name="Kono T."/>
            <person name="Duquette J."/>
            <person name="Shao M."/>
        </authorList>
    </citation>
    <scope>NUCLEOTIDE SEQUENCE</scope>
    <source>
        <tissue evidence="2">Fresh leaf tissue</tissue>
    </source>
</reference>
<feature type="domain" description="DUF7597" evidence="1">
    <location>
        <begin position="14"/>
        <end position="84"/>
    </location>
</feature>
<reference evidence="2" key="1">
    <citation type="journal article" date="2021" name="bioRxiv">
        <title>Whole Genome Assembly and Annotation of Northern Wild Rice, Zizania palustris L., Supports a Whole Genome Duplication in the Zizania Genus.</title>
        <authorList>
            <person name="Haas M."/>
            <person name="Kono T."/>
            <person name="Macchietto M."/>
            <person name="Millas R."/>
            <person name="McGilp L."/>
            <person name="Shao M."/>
            <person name="Duquette J."/>
            <person name="Hirsch C.N."/>
            <person name="Kimball J."/>
        </authorList>
    </citation>
    <scope>NUCLEOTIDE SEQUENCE</scope>
    <source>
        <tissue evidence="2">Fresh leaf tissue</tissue>
    </source>
</reference>
<accession>A0A8J5W5D3</accession>
<dbReference type="Proteomes" id="UP000729402">
    <property type="component" value="Unassembled WGS sequence"/>
</dbReference>
<dbReference type="EMBL" id="JAAALK010000282">
    <property type="protein sequence ID" value="KAG8081003.1"/>
    <property type="molecule type" value="Genomic_DNA"/>
</dbReference>
<evidence type="ECO:0000313" key="2">
    <source>
        <dbReference type="EMBL" id="KAG8081003.1"/>
    </source>
</evidence>
<evidence type="ECO:0000313" key="3">
    <source>
        <dbReference type="Proteomes" id="UP000729402"/>
    </source>
</evidence>
<gene>
    <name evidence="2" type="ORF">GUJ93_ZPchr0007g3809</name>
</gene>
<sequence>MEAGSCSFSGQSSALPADYIHHNEDLAITECDAMLEEDEKMALLHAIRNHLFIPFNLGFLGVLSPMGVDIIRLGSVFDRDFLDAFPPDNDNPHPFNAVVLPGEPEWIQQWADQQHFGNHAQQWRNEPANQDLHNLVDVAANQEEGPFQPPSQ</sequence>